<dbReference type="Gene3D" id="3.90.175.10">
    <property type="entry name" value="Diphtheria Toxin, domain 1"/>
    <property type="match status" value="1"/>
</dbReference>
<dbReference type="Gene3D" id="3.10.20.90">
    <property type="entry name" value="Phosphatidylinositol 3-kinase Catalytic Subunit, Chain A, domain 1"/>
    <property type="match status" value="1"/>
</dbReference>
<dbReference type="InterPro" id="IPR019956">
    <property type="entry name" value="Ubiquitin_dom"/>
</dbReference>
<feature type="domain" description="Ubiquitin-like" evidence="1">
    <location>
        <begin position="74"/>
        <end position="149"/>
    </location>
</feature>
<accession>A0A9N9HHD1</accession>
<feature type="non-terminal residue" evidence="2">
    <location>
        <position position="327"/>
    </location>
</feature>
<organism evidence="2 3">
    <name type="scientific">Acaulospora morrowiae</name>
    <dbReference type="NCBI Taxonomy" id="94023"/>
    <lineage>
        <taxon>Eukaryota</taxon>
        <taxon>Fungi</taxon>
        <taxon>Fungi incertae sedis</taxon>
        <taxon>Mucoromycota</taxon>
        <taxon>Glomeromycotina</taxon>
        <taxon>Glomeromycetes</taxon>
        <taxon>Diversisporales</taxon>
        <taxon>Acaulosporaceae</taxon>
        <taxon>Acaulospora</taxon>
    </lineage>
</organism>
<comment type="caution">
    <text evidence="2">The sequence shown here is derived from an EMBL/GenBank/DDBJ whole genome shotgun (WGS) entry which is preliminary data.</text>
</comment>
<dbReference type="EMBL" id="CAJVPV010015329">
    <property type="protein sequence ID" value="CAG8691215.1"/>
    <property type="molecule type" value="Genomic_DNA"/>
</dbReference>
<dbReference type="InterPro" id="IPR000626">
    <property type="entry name" value="Ubiquitin-like_dom"/>
</dbReference>
<dbReference type="Pfam" id="PF00240">
    <property type="entry name" value="ubiquitin"/>
    <property type="match status" value="1"/>
</dbReference>
<protein>
    <submittedName>
        <fullName evidence="2">15907_t:CDS:1</fullName>
    </submittedName>
</protein>
<keyword evidence="3" id="KW-1185">Reference proteome</keyword>
<dbReference type="PROSITE" id="PS50053">
    <property type="entry name" value="UBIQUITIN_2"/>
    <property type="match status" value="1"/>
</dbReference>
<name>A0A9N9HHD1_9GLOM</name>
<dbReference type="PANTHER" id="PTHR36649:SF28">
    <property type="entry name" value="UBIQUITIN-LIKE DOMAIN-CONTAINING PROTEIN"/>
    <property type="match status" value="1"/>
</dbReference>
<dbReference type="InterPro" id="IPR029071">
    <property type="entry name" value="Ubiquitin-like_domsf"/>
</dbReference>
<evidence type="ECO:0000313" key="3">
    <source>
        <dbReference type="Proteomes" id="UP000789342"/>
    </source>
</evidence>
<evidence type="ECO:0000259" key="1">
    <source>
        <dbReference type="PROSITE" id="PS50053"/>
    </source>
</evidence>
<dbReference type="PANTHER" id="PTHR36649">
    <property type="entry name" value="UBIQUITIN-LIKE DOMAIN-CONTAINING PROTEIN"/>
    <property type="match status" value="1"/>
</dbReference>
<dbReference type="AlphaFoldDB" id="A0A9N9HHD1"/>
<dbReference type="PRINTS" id="PR00348">
    <property type="entry name" value="UBIQUITIN"/>
</dbReference>
<evidence type="ECO:0000313" key="2">
    <source>
        <dbReference type="EMBL" id="CAG8691215.1"/>
    </source>
</evidence>
<dbReference type="SUPFAM" id="SSF54236">
    <property type="entry name" value="Ubiquitin-like"/>
    <property type="match status" value="1"/>
</dbReference>
<sequence>MSNLDLLNAALSAIITGGKFVSEKELSNTPMGIHRQKVDMHSFHQINVVGDFFYDSFTQGHDIFDNLQRPKNGILLRVMTITGKCIVIEVGTHAIIDEIKHKIRYIVGIPPDQQRLICNGKQLEDGRTVSDYKIDHGTTIHLVLRLHGGSVIVHYLDRESLDPRYDRDFRNIGDNGKQHFRGGIEYRKPCGWRRFALKVVGKYDDGDDRWLGTDHNSWPVSYHGTAKHNVRSIAEDGYLLSKGKRFAFGRGIYSTPDLNVAEMYAPEFECNGKIYTAVFQNRVNPSDLVKIESQKTGRGEYWISPQDRDVRPYGLCIKKKYNIDNKK</sequence>
<dbReference type="FunFam" id="3.10.20.90:FF:000306">
    <property type="entry name" value="Putative ubiquitin-like protein"/>
    <property type="match status" value="1"/>
</dbReference>
<reference evidence="2" key="1">
    <citation type="submission" date="2021-06" db="EMBL/GenBank/DDBJ databases">
        <authorList>
            <person name="Kallberg Y."/>
            <person name="Tangrot J."/>
            <person name="Rosling A."/>
        </authorList>
    </citation>
    <scope>NUCLEOTIDE SEQUENCE</scope>
    <source>
        <strain evidence="2">CL551</strain>
    </source>
</reference>
<dbReference type="Proteomes" id="UP000789342">
    <property type="component" value="Unassembled WGS sequence"/>
</dbReference>
<dbReference type="SUPFAM" id="SSF56399">
    <property type="entry name" value="ADP-ribosylation"/>
    <property type="match status" value="1"/>
</dbReference>
<dbReference type="SMART" id="SM00213">
    <property type="entry name" value="UBQ"/>
    <property type="match status" value="1"/>
</dbReference>
<proteinExistence type="predicted"/>
<dbReference type="OrthoDB" id="428577at2759"/>
<gene>
    <name evidence="2" type="ORF">AMORRO_LOCUS11641</name>
</gene>